<gene>
    <name evidence="1" type="ORF">DACRYDRAFT_106134</name>
</gene>
<reference evidence="1 2" key="1">
    <citation type="journal article" date="2012" name="Science">
        <title>The Paleozoic origin of enzymatic lignin decomposition reconstructed from 31 fungal genomes.</title>
        <authorList>
            <person name="Floudas D."/>
            <person name="Binder M."/>
            <person name="Riley R."/>
            <person name="Barry K."/>
            <person name="Blanchette R.A."/>
            <person name="Henrissat B."/>
            <person name="Martinez A.T."/>
            <person name="Otillar R."/>
            <person name="Spatafora J.W."/>
            <person name="Yadav J.S."/>
            <person name="Aerts A."/>
            <person name="Benoit I."/>
            <person name="Boyd A."/>
            <person name="Carlson A."/>
            <person name="Copeland A."/>
            <person name="Coutinho P.M."/>
            <person name="de Vries R.P."/>
            <person name="Ferreira P."/>
            <person name="Findley K."/>
            <person name="Foster B."/>
            <person name="Gaskell J."/>
            <person name="Glotzer D."/>
            <person name="Gorecki P."/>
            <person name="Heitman J."/>
            <person name="Hesse C."/>
            <person name="Hori C."/>
            <person name="Igarashi K."/>
            <person name="Jurgens J.A."/>
            <person name="Kallen N."/>
            <person name="Kersten P."/>
            <person name="Kohler A."/>
            <person name="Kuees U."/>
            <person name="Kumar T.K.A."/>
            <person name="Kuo A."/>
            <person name="LaButti K."/>
            <person name="Larrondo L.F."/>
            <person name="Lindquist E."/>
            <person name="Ling A."/>
            <person name="Lombard V."/>
            <person name="Lucas S."/>
            <person name="Lundell T."/>
            <person name="Martin R."/>
            <person name="McLaughlin D.J."/>
            <person name="Morgenstern I."/>
            <person name="Morin E."/>
            <person name="Murat C."/>
            <person name="Nagy L.G."/>
            <person name="Nolan M."/>
            <person name="Ohm R.A."/>
            <person name="Patyshakuliyeva A."/>
            <person name="Rokas A."/>
            <person name="Ruiz-Duenas F.J."/>
            <person name="Sabat G."/>
            <person name="Salamov A."/>
            <person name="Samejima M."/>
            <person name="Schmutz J."/>
            <person name="Slot J.C."/>
            <person name="St John F."/>
            <person name="Stenlid J."/>
            <person name="Sun H."/>
            <person name="Sun S."/>
            <person name="Syed K."/>
            <person name="Tsang A."/>
            <person name="Wiebenga A."/>
            <person name="Young D."/>
            <person name="Pisabarro A."/>
            <person name="Eastwood D.C."/>
            <person name="Martin F."/>
            <person name="Cullen D."/>
            <person name="Grigoriev I.V."/>
            <person name="Hibbett D.S."/>
        </authorList>
    </citation>
    <scope>NUCLEOTIDE SEQUENCE [LARGE SCALE GENOMIC DNA]</scope>
    <source>
        <strain evidence="1 2">DJM-731 SS1</strain>
    </source>
</reference>
<sequence>MLHDQLRQVDEKRNEALAPVSRLPDDILRLIIQHGHDDEPLEVYPIGTSLVRRVSHMSRRWRAIVLDMASVWTYVRFSNPTHSADEDFKPIHPCYRRPRALNDTYTCNLERSKESLLKVELLLSPYYLLSTIMKEYLQICLIRVAVLNLSVHTSSPEGLNAVIPCITHTRKTLRCVRLRLHDPLSHRDTGIPDTIGALLACDLPRLLEELHLTLFSSPSLDVADAEVQLPHVLLAELRIISCTSTRRARDTFGRLVAPKLESLSLDVRAGIDSYEWQEAYITELLEFLASSSGSYGDSPPVKQLTIQGAILNGLERILLVLSRIEVFRSTFNYDWIIGEEQKLEYARVLNKLVPTEYSASESEDVPPRPPLCPKLKVLESLSLATPRHIQWLTTLAARRCSWGNPLTRIRIHGWPPVPNPTLGMPAIPSEQYRLEKELAKEVEVLECGEFRWEWNEGGRWRREPRVKQKAWGKDPGWFLLW</sequence>
<dbReference type="STRING" id="1858805.M5G418"/>
<dbReference type="Proteomes" id="UP000030653">
    <property type="component" value="Unassembled WGS sequence"/>
</dbReference>
<keyword evidence="2" id="KW-1185">Reference proteome</keyword>
<protein>
    <submittedName>
        <fullName evidence="1">Uncharacterized protein</fullName>
    </submittedName>
</protein>
<dbReference type="OrthoDB" id="2884925at2759"/>
<organism evidence="1 2">
    <name type="scientific">Dacryopinax primogenitus (strain DJM 731)</name>
    <name type="common">Brown rot fungus</name>
    <dbReference type="NCBI Taxonomy" id="1858805"/>
    <lineage>
        <taxon>Eukaryota</taxon>
        <taxon>Fungi</taxon>
        <taxon>Dikarya</taxon>
        <taxon>Basidiomycota</taxon>
        <taxon>Agaricomycotina</taxon>
        <taxon>Dacrymycetes</taxon>
        <taxon>Dacrymycetales</taxon>
        <taxon>Dacrymycetaceae</taxon>
        <taxon>Dacryopinax</taxon>
    </lineage>
</organism>
<evidence type="ECO:0000313" key="1">
    <source>
        <dbReference type="EMBL" id="EJU02955.1"/>
    </source>
</evidence>
<evidence type="ECO:0000313" key="2">
    <source>
        <dbReference type="Proteomes" id="UP000030653"/>
    </source>
</evidence>
<dbReference type="EMBL" id="JH795860">
    <property type="protein sequence ID" value="EJU02955.1"/>
    <property type="molecule type" value="Genomic_DNA"/>
</dbReference>
<accession>M5G418</accession>
<dbReference type="GeneID" id="63683263"/>
<proteinExistence type="predicted"/>
<name>M5G418_DACPD</name>
<dbReference type="RefSeq" id="XP_040629849.1">
    <property type="nucleotide sequence ID" value="XM_040768201.1"/>
</dbReference>
<dbReference type="AlphaFoldDB" id="M5G418"/>
<dbReference type="HOGENOM" id="CLU_030360_0_0_1"/>